<name>A0A2U1P6K7_ARTAN</name>
<dbReference type="PANTHER" id="PTHR44083:SF45">
    <property type="entry name" value="TOPLESS-RELATED PROTEIN 1"/>
    <property type="match status" value="1"/>
</dbReference>
<protein>
    <submittedName>
        <fullName evidence="2">Uncharacterized protein</fullName>
    </submittedName>
</protein>
<keyword evidence="3" id="KW-1185">Reference proteome</keyword>
<sequence length="626" mass="71828">MTTFMPPPPAATFLAFHPQENNIIAIGMVRMDDSTIHNIPVDEVINAHIFTDLCYNESTLFRLNYLPGISPQLKMIPGTNLHQFDVWNDGYFAHLPLRYKDGVILNVAAVRMTYEKFAELLEKQAGNFFQGLYYRVPNVELEKGLVRVSNDKDIAYMFDVAELYGRLELYLDHYDMNLSEYLDKAETYVMDESVYKAKGPPKPRYCNDFTEEEMVDWAEMEIDYEGSSSQQPRNLDGVVGRSSTAGDVGSSSVADGEAGRTSVDGDYTRNKNVDKGKEKVTHDEDTSDYDSEVDSEYDSDKSIDYLSPGEEELIELRKRIKARREKEREQEHESLPEMMEANDNIPTENFGNHRSETFREHDVFMINLMRRLQSSDENGIHDDPFVSVEKPPDRMIPGTNLHQFDVWNDGYFAHLPLRYKDGVILNVAAVRMTYEKFAELLEKQAGNFFQGLYYRVPNVELEKGLVRVSNDKDIAYMFDVAELYGRLELYLDHYDMNLSEYLDKAETYVMDESVYKAKGPPKPRYCNDFTEEEMVDWAEMEIDYEGSSSQQPRNLDGVAGDVGRSSVADGEAGRTSVDGDYTRNKNVDKGKEKVTHDEETSDYDSEVDSEYDSDKSIDYLSLVKRS</sequence>
<dbReference type="STRING" id="35608.A0A2U1P6K7"/>
<dbReference type="AlphaFoldDB" id="A0A2U1P6K7"/>
<evidence type="ECO:0000313" key="2">
    <source>
        <dbReference type="EMBL" id="PWA81388.1"/>
    </source>
</evidence>
<feature type="compositionally biased region" description="Acidic residues" evidence="1">
    <location>
        <begin position="599"/>
        <end position="611"/>
    </location>
</feature>
<accession>A0A2U1P6K7</accession>
<feature type="region of interest" description="Disordered" evidence="1">
    <location>
        <begin position="545"/>
        <end position="615"/>
    </location>
</feature>
<proteinExistence type="predicted"/>
<evidence type="ECO:0000313" key="3">
    <source>
        <dbReference type="Proteomes" id="UP000245207"/>
    </source>
</evidence>
<reference evidence="2 3" key="1">
    <citation type="journal article" date="2018" name="Mol. Plant">
        <title>The genome of Artemisia annua provides insight into the evolution of Asteraceae family and artemisinin biosynthesis.</title>
        <authorList>
            <person name="Shen Q."/>
            <person name="Zhang L."/>
            <person name="Liao Z."/>
            <person name="Wang S."/>
            <person name="Yan T."/>
            <person name="Shi P."/>
            <person name="Liu M."/>
            <person name="Fu X."/>
            <person name="Pan Q."/>
            <person name="Wang Y."/>
            <person name="Lv Z."/>
            <person name="Lu X."/>
            <person name="Zhang F."/>
            <person name="Jiang W."/>
            <person name="Ma Y."/>
            <person name="Chen M."/>
            <person name="Hao X."/>
            <person name="Li L."/>
            <person name="Tang Y."/>
            <person name="Lv G."/>
            <person name="Zhou Y."/>
            <person name="Sun X."/>
            <person name="Brodelius P.E."/>
            <person name="Rose J.K.C."/>
            <person name="Tang K."/>
        </authorList>
    </citation>
    <scope>NUCLEOTIDE SEQUENCE [LARGE SCALE GENOMIC DNA]</scope>
    <source>
        <strain evidence="3">cv. Huhao1</strain>
        <tissue evidence="2">Leaf</tissue>
    </source>
</reference>
<dbReference type="GO" id="GO:0006355">
    <property type="term" value="P:regulation of DNA-templated transcription"/>
    <property type="evidence" value="ECO:0007669"/>
    <property type="project" value="InterPro"/>
</dbReference>
<evidence type="ECO:0000256" key="1">
    <source>
        <dbReference type="SAM" id="MobiDB-lite"/>
    </source>
</evidence>
<dbReference type="PANTHER" id="PTHR44083">
    <property type="entry name" value="TOPLESS-RELATED PROTEIN 1-RELATED"/>
    <property type="match status" value="1"/>
</dbReference>
<dbReference type="Proteomes" id="UP000245207">
    <property type="component" value="Unassembled WGS sequence"/>
</dbReference>
<organism evidence="2 3">
    <name type="scientific">Artemisia annua</name>
    <name type="common">Sweet wormwood</name>
    <dbReference type="NCBI Taxonomy" id="35608"/>
    <lineage>
        <taxon>Eukaryota</taxon>
        <taxon>Viridiplantae</taxon>
        <taxon>Streptophyta</taxon>
        <taxon>Embryophyta</taxon>
        <taxon>Tracheophyta</taxon>
        <taxon>Spermatophyta</taxon>
        <taxon>Magnoliopsida</taxon>
        <taxon>eudicotyledons</taxon>
        <taxon>Gunneridae</taxon>
        <taxon>Pentapetalae</taxon>
        <taxon>asterids</taxon>
        <taxon>campanulids</taxon>
        <taxon>Asterales</taxon>
        <taxon>Asteraceae</taxon>
        <taxon>Asteroideae</taxon>
        <taxon>Anthemideae</taxon>
        <taxon>Artemisiinae</taxon>
        <taxon>Artemisia</taxon>
    </lineage>
</organism>
<comment type="caution">
    <text evidence="2">The sequence shown here is derived from an EMBL/GenBank/DDBJ whole genome shotgun (WGS) entry which is preliminary data.</text>
</comment>
<dbReference type="EMBL" id="PKPP01001596">
    <property type="protein sequence ID" value="PWA81388.1"/>
    <property type="molecule type" value="Genomic_DNA"/>
</dbReference>
<gene>
    <name evidence="2" type="ORF">CTI12_AA188760</name>
</gene>
<feature type="compositionally biased region" description="Basic and acidic residues" evidence="1">
    <location>
        <begin position="266"/>
        <end position="284"/>
    </location>
</feature>
<feature type="compositionally biased region" description="Acidic residues" evidence="1">
    <location>
        <begin position="285"/>
        <end position="297"/>
    </location>
</feature>
<feature type="compositionally biased region" description="Polar residues" evidence="1">
    <location>
        <begin position="241"/>
        <end position="253"/>
    </location>
</feature>
<feature type="compositionally biased region" description="Basic and acidic residues" evidence="1">
    <location>
        <begin position="580"/>
        <end position="598"/>
    </location>
</feature>
<dbReference type="InterPro" id="IPR027728">
    <property type="entry name" value="Topless_fam"/>
</dbReference>
<feature type="region of interest" description="Disordered" evidence="1">
    <location>
        <begin position="225"/>
        <end position="305"/>
    </location>
</feature>